<evidence type="ECO:0000256" key="2">
    <source>
        <dbReference type="ARBA" id="ARBA00023015"/>
    </source>
</evidence>
<dbReference type="InterPro" id="IPR033897">
    <property type="entry name" value="SRF-like_MADS-box"/>
</dbReference>
<dbReference type="PROSITE" id="PS00350">
    <property type="entry name" value="MADS_BOX_1"/>
    <property type="match status" value="1"/>
</dbReference>
<feature type="region of interest" description="Disordered" evidence="6">
    <location>
        <begin position="168"/>
        <end position="375"/>
    </location>
</feature>
<dbReference type="Pfam" id="PF00319">
    <property type="entry name" value="SRF-TF"/>
    <property type="match status" value="1"/>
</dbReference>
<dbReference type="GO" id="GO:0046983">
    <property type="term" value="F:protein dimerization activity"/>
    <property type="evidence" value="ECO:0007669"/>
    <property type="project" value="InterPro"/>
</dbReference>
<dbReference type="CDD" id="cd00266">
    <property type="entry name" value="MADS_SRF_like"/>
    <property type="match status" value="1"/>
</dbReference>
<dbReference type="FunFam" id="3.40.1810.10:FF:000002">
    <property type="entry name" value="Serum response factor b"/>
    <property type="match status" value="1"/>
</dbReference>
<evidence type="ECO:0000259" key="7">
    <source>
        <dbReference type="PROSITE" id="PS50066"/>
    </source>
</evidence>
<gene>
    <name evidence="8" type="ORF">NEOLEDRAFT_1193406</name>
</gene>
<name>A0A165MK47_9AGAM</name>
<evidence type="ECO:0000313" key="8">
    <source>
        <dbReference type="EMBL" id="KZT18436.1"/>
    </source>
</evidence>
<keyword evidence="2" id="KW-0805">Transcription regulation</keyword>
<dbReference type="InterPro" id="IPR036879">
    <property type="entry name" value="TF_MADSbox_sf"/>
</dbReference>
<dbReference type="SUPFAM" id="SSF55455">
    <property type="entry name" value="SRF-like"/>
    <property type="match status" value="1"/>
</dbReference>
<feature type="domain" description="MADS-box" evidence="7">
    <location>
        <begin position="75"/>
        <end position="135"/>
    </location>
</feature>
<dbReference type="InterPro" id="IPR002100">
    <property type="entry name" value="TF_MADSbox"/>
</dbReference>
<evidence type="ECO:0000256" key="5">
    <source>
        <dbReference type="ARBA" id="ARBA00023242"/>
    </source>
</evidence>
<feature type="region of interest" description="Disordered" evidence="6">
    <location>
        <begin position="1"/>
        <end position="78"/>
    </location>
</feature>
<feature type="compositionally biased region" description="Polar residues" evidence="6">
    <location>
        <begin position="257"/>
        <end position="279"/>
    </location>
</feature>
<dbReference type="Proteomes" id="UP000076761">
    <property type="component" value="Unassembled WGS sequence"/>
</dbReference>
<dbReference type="AlphaFoldDB" id="A0A165MK47"/>
<sequence length="375" mass="39034">MQHPEESASASQTVPSPNLRKRQRTDANNDGAHHNAGAPQAPVAGDAFIQDNDAAASGGDDDDDDDEKPKSDKKAGRRKIKIEFIQDKSRRHITFSKRKAGIMKKAYELSTLTGTQVLLLVVSETGLVYTFTTAKLQPLVTQPEGKNLIQACLNAPHGTLPSSMPVGTPIGRSNAGPMMGGTAATNNVGGLSIGGQNNKEEDAAGEEDESRGGRTEKRRRRASSTAGNQGSSSSASTHRASPHSPTHLIPSPLLSVPGNTQAQPPTPSQHSQISLNSPTTPGAGQAPAQSQPPSAGPQPTSPNYTHGPAPPGAYGHHPGHQGDPNAGMYGHNMMPPPGAYYAPGGHAGQGGHLPPPQHWGPPPSVQGGQHYTGRR</sequence>
<feature type="compositionally biased region" description="Polar residues" evidence="6">
    <location>
        <begin position="183"/>
        <end position="197"/>
    </location>
</feature>
<comment type="subcellular location">
    <subcellularLocation>
        <location evidence="1">Nucleus</location>
    </subcellularLocation>
</comment>
<feature type="compositionally biased region" description="Low complexity" evidence="6">
    <location>
        <begin position="280"/>
        <end position="293"/>
    </location>
</feature>
<dbReference type="Gene3D" id="3.40.1810.10">
    <property type="entry name" value="Transcription factor, MADS-box"/>
    <property type="match status" value="1"/>
</dbReference>
<dbReference type="GO" id="GO:0005634">
    <property type="term" value="C:nucleus"/>
    <property type="evidence" value="ECO:0007669"/>
    <property type="project" value="UniProtKB-SubCell"/>
</dbReference>
<evidence type="ECO:0000256" key="6">
    <source>
        <dbReference type="SAM" id="MobiDB-lite"/>
    </source>
</evidence>
<feature type="compositionally biased region" description="Basic and acidic residues" evidence="6">
    <location>
        <begin position="24"/>
        <end position="33"/>
    </location>
</feature>
<reference evidence="8 9" key="1">
    <citation type="journal article" date="2016" name="Mol. Biol. Evol.">
        <title>Comparative Genomics of Early-Diverging Mushroom-Forming Fungi Provides Insights into the Origins of Lignocellulose Decay Capabilities.</title>
        <authorList>
            <person name="Nagy L.G."/>
            <person name="Riley R."/>
            <person name="Tritt A."/>
            <person name="Adam C."/>
            <person name="Daum C."/>
            <person name="Floudas D."/>
            <person name="Sun H."/>
            <person name="Yadav J.S."/>
            <person name="Pangilinan J."/>
            <person name="Larsson K.H."/>
            <person name="Matsuura K."/>
            <person name="Barry K."/>
            <person name="Labutti K."/>
            <person name="Kuo R."/>
            <person name="Ohm R.A."/>
            <person name="Bhattacharya S.S."/>
            <person name="Shirouzu T."/>
            <person name="Yoshinaga Y."/>
            <person name="Martin F.M."/>
            <person name="Grigoriev I.V."/>
            <person name="Hibbett D.S."/>
        </authorList>
    </citation>
    <scope>NUCLEOTIDE SEQUENCE [LARGE SCALE GENOMIC DNA]</scope>
    <source>
        <strain evidence="8 9">HHB14362 ss-1</strain>
    </source>
</reference>
<dbReference type="GO" id="GO:0000987">
    <property type="term" value="F:cis-regulatory region sequence-specific DNA binding"/>
    <property type="evidence" value="ECO:0007669"/>
    <property type="project" value="InterPro"/>
</dbReference>
<proteinExistence type="predicted"/>
<dbReference type="GO" id="GO:0000981">
    <property type="term" value="F:DNA-binding transcription factor activity, RNA polymerase II-specific"/>
    <property type="evidence" value="ECO:0007669"/>
    <property type="project" value="InterPro"/>
</dbReference>
<feature type="compositionally biased region" description="Low complexity" evidence="6">
    <location>
        <begin position="223"/>
        <end position="245"/>
    </location>
</feature>
<dbReference type="PANTHER" id="PTHR48019">
    <property type="entry name" value="SERUM RESPONSE FACTOR HOMOLOG"/>
    <property type="match status" value="1"/>
</dbReference>
<evidence type="ECO:0000256" key="1">
    <source>
        <dbReference type="ARBA" id="ARBA00004123"/>
    </source>
</evidence>
<keyword evidence="5" id="KW-0539">Nucleus</keyword>
<accession>A0A165MK47</accession>
<keyword evidence="3" id="KW-0238">DNA-binding</keyword>
<dbReference type="InParanoid" id="A0A165MK47"/>
<organism evidence="8 9">
    <name type="scientific">Neolentinus lepideus HHB14362 ss-1</name>
    <dbReference type="NCBI Taxonomy" id="1314782"/>
    <lineage>
        <taxon>Eukaryota</taxon>
        <taxon>Fungi</taxon>
        <taxon>Dikarya</taxon>
        <taxon>Basidiomycota</taxon>
        <taxon>Agaricomycotina</taxon>
        <taxon>Agaricomycetes</taxon>
        <taxon>Gloeophyllales</taxon>
        <taxon>Gloeophyllaceae</taxon>
        <taxon>Neolentinus</taxon>
    </lineage>
</organism>
<dbReference type="STRING" id="1314782.A0A165MK47"/>
<dbReference type="GO" id="GO:0045944">
    <property type="term" value="P:positive regulation of transcription by RNA polymerase II"/>
    <property type="evidence" value="ECO:0007669"/>
    <property type="project" value="InterPro"/>
</dbReference>
<feature type="compositionally biased region" description="Pro residues" evidence="6">
    <location>
        <begin position="353"/>
        <end position="364"/>
    </location>
</feature>
<protein>
    <submittedName>
        <fullName evidence="8">SRF-TF-domain-containing protein</fullName>
    </submittedName>
</protein>
<keyword evidence="9" id="KW-1185">Reference proteome</keyword>
<dbReference type="InterPro" id="IPR050142">
    <property type="entry name" value="MADS-box/MEF2_TF"/>
</dbReference>
<dbReference type="PRINTS" id="PR00404">
    <property type="entry name" value="MADSDOMAIN"/>
</dbReference>
<keyword evidence="4" id="KW-0804">Transcription</keyword>
<evidence type="ECO:0000256" key="4">
    <source>
        <dbReference type="ARBA" id="ARBA00023163"/>
    </source>
</evidence>
<dbReference type="EMBL" id="KV425682">
    <property type="protein sequence ID" value="KZT18436.1"/>
    <property type="molecule type" value="Genomic_DNA"/>
</dbReference>
<evidence type="ECO:0000256" key="3">
    <source>
        <dbReference type="ARBA" id="ARBA00023125"/>
    </source>
</evidence>
<evidence type="ECO:0000313" key="9">
    <source>
        <dbReference type="Proteomes" id="UP000076761"/>
    </source>
</evidence>
<dbReference type="OrthoDB" id="2284405at2759"/>
<dbReference type="SMART" id="SM00432">
    <property type="entry name" value="MADS"/>
    <property type="match status" value="1"/>
</dbReference>
<dbReference type="PROSITE" id="PS50066">
    <property type="entry name" value="MADS_BOX_2"/>
    <property type="match status" value="1"/>
</dbReference>